<dbReference type="EMBL" id="CAJOBH010234822">
    <property type="protein sequence ID" value="CAF5086235.1"/>
    <property type="molecule type" value="Genomic_DNA"/>
</dbReference>
<sequence>MTDVMLTDDQALGNVATDIRVFGKWSGADVAITDMSLE</sequence>
<evidence type="ECO:0000313" key="2">
    <source>
        <dbReference type="EMBL" id="CAF5185885.1"/>
    </source>
</evidence>
<feature type="non-terminal residue" evidence="1">
    <location>
        <position position="38"/>
    </location>
</feature>
<comment type="caution">
    <text evidence="1">The sequence shown here is derived from an EMBL/GenBank/DDBJ whole genome shotgun (WGS) entry which is preliminary data.</text>
</comment>
<protein>
    <submittedName>
        <fullName evidence="1">Uncharacterized protein</fullName>
    </submittedName>
</protein>
<proteinExistence type="predicted"/>
<dbReference type="AlphaFoldDB" id="A0A8S3EVB1"/>
<dbReference type="Proteomes" id="UP000681967">
    <property type="component" value="Unassembled WGS sequence"/>
</dbReference>
<evidence type="ECO:0000313" key="3">
    <source>
        <dbReference type="Proteomes" id="UP000681967"/>
    </source>
</evidence>
<dbReference type="Proteomes" id="UP000681720">
    <property type="component" value="Unassembled WGS sequence"/>
</dbReference>
<dbReference type="EMBL" id="CAJOBJ010333493">
    <property type="protein sequence ID" value="CAF5185885.1"/>
    <property type="molecule type" value="Genomic_DNA"/>
</dbReference>
<gene>
    <name evidence="1" type="ORF">BYL167_LOCUS62552</name>
    <name evidence="2" type="ORF">GIL414_LOCUS71045</name>
</gene>
<accession>A0A8S3EVB1</accession>
<reference evidence="1" key="1">
    <citation type="submission" date="2021-02" db="EMBL/GenBank/DDBJ databases">
        <authorList>
            <person name="Nowell W R."/>
        </authorList>
    </citation>
    <scope>NUCLEOTIDE SEQUENCE</scope>
</reference>
<evidence type="ECO:0000313" key="1">
    <source>
        <dbReference type="EMBL" id="CAF5086235.1"/>
    </source>
</evidence>
<organism evidence="1 3">
    <name type="scientific">Rotaria magnacalcarata</name>
    <dbReference type="NCBI Taxonomy" id="392030"/>
    <lineage>
        <taxon>Eukaryota</taxon>
        <taxon>Metazoa</taxon>
        <taxon>Spiralia</taxon>
        <taxon>Gnathifera</taxon>
        <taxon>Rotifera</taxon>
        <taxon>Eurotatoria</taxon>
        <taxon>Bdelloidea</taxon>
        <taxon>Philodinida</taxon>
        <taxon>Philodinidae</taxon>
        <taxon>Rotaria</taxon>
    </lineage>
</organism>
<name>A0A8S3EVB1_9BILA</name>